<protein>
    <recommendedName>
        <fullName evidence="6">H15 domain-containing protein</fullName>
    </recommendedName>
</protein>
<dbReference type="InterPro" id="IPR005818">
    <property type="entry name" value="Histone_H1/H5_H15"/>
</dbReference>
<dbReference type="Gene3D" id="1.10.10.10">
    <property type="entry name" value="Winged helix-like DNA-binding domain superfamily/Winged helix DNA-binding domain"/>
    <property type="match status" value="1"/>
</dbReference>
<dbReference type="GO" id="GO:0005634">
    <property type="term" value="C:nucleus"/>
    <property type="evidence" value="ECO:0007669"/>
    <property type="project" value="UniProtKB-SubCell"/>
</dbReference>
<feature type="region of interest" description="Disordered" evidence="5">
    <location>
        <begin position="59"/>
        <end position="182"/>
    </location>
</feature>
<feature type="compositionally biased region" description="Low complexity" evidence="5">
    <location>
        <begin position="131"/>
        <end position="141"/>
    </location>
</feature>
<evidence type="ECO:0000256" key="4">
    <source>
        <dbReference type="RuleBase" id="RU003894"/>
    </source>
</evidence>
<keyword evidence="2 4" id="KW-0238">DNA-binding</keyword>
<dbReference type="GO" id="GO:0000786">
    <property type="term" value="C:nucleosome"/>
    <property type="evidence" value="ECO:0007669"/>
    <property type="project" value="InterPro"/>
</dbReference>
<feature type="domain" description="H15" evidence="6">
    <location>
        <begin position="1"/>
        <end position="64"/>
    </location>
</feature>
<comment type="similarity">
    <text evidence="4">Belongs to the histone H1/H5 family.</text>
</comment>
<reference evidence="7" key="1">
    <citation type="submission" date="2022-01" db="EMBL/GenBank/DDBJ databases">
        <authorList>
            <person name="King R."/>
        </authorList>
    </citation>
    <scope>NUCLEOTIDE SEQUENCE</scope>
</reference>
<feature type="region of interest" description="Disordered" evidence="5">
    <location>
        <begin position="210"/>
        <end position="252"/>
    </location>
</feature>
<accession>A0A9P0GL40</accession>
<dbReference type="GO" id="GO:0030527">
    <property type="term" value="F:structural constituent of chromatin"/>
    <property type="evidence" value="ECO:0007669"/>
    <property type="project" value="InterPro"/>
</dbReference>
<gene>
    <name evidence="7" type="ORF">PSYICH_LOCUS15562</name>
</gene>
<feature type="compositionally biased region" description="Basic and acidic residues" evidence="5">
    <location>
        <begin position="118"/>
        <end position="130"/>
    </location>
</feature>
<keyword evidence="3 4" id="KW-0539">Nucleus</keyword>
<dbReference type="PROSITE" id="PS51504">
    <property type="entry name" value="H15"/>
    <property type="match status" value="1"/>
</dbReference>
<dbReference type="InterPro" id="IPR005819">
    <property type="entry name" value="H1/H5"/>
</dbReference>
<evidence type="ECO:0000256" key="3">
    <source>
        <dbReference type="ARBA" id="ARBA00023242"/>
    </source>
</evidence>
<feature type="compositionally biased region" description="Low complexity" evidence="5">
    <location>
        <begin position="63"/>
        <end position="74"/>
    </location>
</feature>
<dbReference type="GO" id="GO:0003677">
    <property type="term" value="F:DNA binding"/>
    <property type="evidence" value="ECO:0007669"/>
    <property type="project" value="UniProtKB-KW"/>
</dbReference>
<dbReference type="SUPFAM" id="SSF46785">
    <property type="entry name" value="Winged helix' DNA-binding domain"/>
    <property type="match status" value="1"/>
</dbReference>
<evidence type="ECO:0000256" key="5">
    <source>
        <dbReference type="SAM" id="MobiDB-lite"/>
    </source>
</evidence>
<evidence type="ECO:0000313" key="8">
    <source>
        <dbReference type="Proteomes" id="UP001153636"/>
    </source>
</evidence>
<dbReference type="EMBL" id="OV651821">
    <property type="protein sequence ID" value="CAH1115117.1"/>
    <property type="molecule type" value="Genomic_DNA"/>
</dbReference>
<evidence type="ECO:0000313" key="7">
    <source>
        <dbReference type="EMBL" id="CAH1115117.1"/>
    </source>
</evidence>
<dbReference type="PRINTS" id="PR00624">
    <property type="entry name" value="HISTONEH5"/>
</dbReference>
<evidence type="ECO:0000259" key="6">
    <source>
        <dbReference type="PROSITE" id="PS51504"/>
    </source>
</evidence>
<dbReference type="OrthoDB" id="6361449at2759"/>
<dbReference type="GO" id="GO:0006334">
    <property type="term" value="P:nucleosome assembly"/>
    <property type="evidence" value="ECO:0007669"/>
    <property type="project" value="InterPro"/>
</dbReference>
<proteinExistence type="inferred from homology"/>
<keyword evidence="4" id="KW-0158">Chromosome</keyword>
<feature type="compositionally biased region" description="Basic residues" evidence="5">
    <location>
        <begin position="160"/>
        <end position="178"/>
    </location>
</feature>
<dbReference type="SMART" id="SM00526">
    <property type="entry name" value="H15"/>
    <property type="match status" value="1"/>
</dbReference>
<dbReference type="Pfam" id="PF00538">
    <property type="entry name" value="Linker_histone"/>
    <property type="match status" value="1"/>
</dbReference>
<keyword evidence="8" id="KW-1185">Reference proteome</keyword>
<organism evidence="7 8">
    <name type="scientific">Psylliodes chrysocephalus</name>
    <dbReference type="NCBI Taxonomy" id="3402493"/>
    <lineage>
        <taxon>Eukaryota</taxon>
        <taxon>Metazoa</taxon>
        <taxon>Ecdysozoa</taxon>
        <taxon>Arthropoda</taxon>
        <taxon>Hexapoda</taxon>
        <taxon>Insecta</taxon>
        <taxon>Pterygota</taxon>
        <taxon>Neoptera</taxon>
        <taxon>Endopterygota</taxon>
        <taxon>Coleoptera</taxon>
        <taxon>Polyphaga</taxon>
        <taxon>Cucujiformia</taxon>
        <taxon>Chrysomeloidea</taxon>
        <taxon>Chrysomelidae</taxon>
        <taxon>Galerucinae</taxon>
        <taxon>Alticini</taxon>
        <taxon>Psylliodes</taxon>
    </lineage>
</organism>
<dbReference type="AlphaFoldDB" id="A0A9P0GL40"/>
<dbReference type="Proteomes" id="UP001153636">
    <property type="component" value="Chromosome 9"/>
</dbReference>
<evidence type="ECO:0000256" key="1">
    <source>
        <dbReference type="ARBA" id="ARBA00002809"/>
    </source>
</evidence>
<comment type="subcellular location">
    <subcellularLocation>
        <location evidence="4">Nucleus</location>
    </subcellularLocation>
</comment>
<evidence type="ECO:0000256" key="2">
    <source>
        <dbReference type="ARBA" id="ARBA00023125"/>
    </source>
</evidence>
<name>A0A9P0GL40_9CUCU</name>
<dbReference type="InterPro" id="IPR036388">
    <property type="entry name" value="WH-like_DNA-bd_sf"/>
</dbReference>
<sequence>MDKDLKERGGSSLQAIKKYIAANYKVDEEKVAPFFKKYPKALVASGSLVQMKSKGASGSFKLASATSSGSAKPSSNEKKNASGKTKKTTTAKRSITTTEENPKAVKKSAKSKYVPTAGKERLKSEKDDKSTAASKIATSIALPAKVKAPTKAKESNKGFPTKKPKAPKPKTAKARKVASSKNFIMAGSYEHKQKRLLSMWQDIQEEEVAIGSENDEESHEQLSNHSSEREEAADDGQIGTENEDVQDEQKSYEEDIQIVNQNEDAQNLHSEAENGRRWILNPFDKSIELADVTTKMIECLLDSAADGMSKMEFYSQSVNVFWMKRKHEALKLLVPFATSYLCELTFSSMV</sequence>
<feature type="compositionally biased region" description="Basic and acidic residues" evidence="5">
    <location>
        <begin position="219"/>
        <end position="230"/>
    </location>
</feature>
<comment type="function">
    <text evidence="1">Histones H1 are necessary for the condensation of nucleosome chains into higher-order structures.</text>
</comment>
<dbReference type="InterPro" id="IPR036390">
    <property type="entry name" value="WH_DNA-bd_sf"/>
</dbReference>
<dbReference type="CDD" id="cd00073">
    <property type="entry name" value="H15"/>
    <property type="match status" value="1"/>
</dbReference>